<organism evidence="1 2">
    <name type="scientific">Mesoflavibacter zeaxanthinifaciens subsp. sabulilitoris</name>
    <dbReference type="NCBI Taxonomy" id="1520893"/>
    <lineage>
        <taxon>Bacteria</taxon>
        <taxon>Pseudomonadati</taxon>
        <taxon>Bacteroidota</taxon>
        <taxon>Flavobacteriia</taxon>
        <taxon>Flavobacteriales</taxon>
        <taxon>Flavobacteriaceae</taxon>
        <taxon>Mesoflavibacter</taxon>
    </lineage>
</organism>
<gene>
    <name evidence="1" type="ORF">C7H61_12855</name>
</gene>
<sequence length="374" mass="45278">MNNSLSKNKTSIINTIKLLIYEHNPTILEKIDFNNDEIFLEPILFSFFNNTKINKESIFEILQGYIIKKQNLLIENFFNKNQIAYIPKIGYFKKGIEEIYESILKKGDFEIVKEIHSTQEKYFVEFYKGHILNQNPDHNSVWEEHYEDLFKAIDIIEKHLPKFYKQLTFANKKIYLHDNPKILNFTTIETLGMLYFYVIGNNNLIYFIEELLHQGSHNYLYYIIHNRKDYFKVDVDNLVMRDFTKQQWDYRTIYGAFHGLFTVTQRVEFFDKLLVQNVFSGREKHELLGRLTDQFSRFRTGLELLDFDQVYTKKGIEFYNELDTKCEFILQKYRKLKDEFDLSNRDLDFRYEDFCKLNPFEEFLKKDKDGQFNF</sequence>
<reference evidence="1 2" key="1">
    <citation type="submission" date="2018-03" db="EMBL/GenBank/DDBJ databases">
        <title>Mesoflavibacter sp. HG37 and Mesoflavibacter sp. HG96 sp.nov., two marine bacteria isolated from seawater of Western Pacific Ocean.</title>
        <authorList>
            <person name="Cheng H."/>
            <person name="Wu Y.-H."/>
            <person name="Guo L.-L."/>
            <person name="Xu X.-W."/>
        </authorList>
    </citation>
    <scope>NUCLEOTIDE SEQUENCE [LARGE SCALE GENOMIC DNA]</scope>
    <source>
        <strain evidence="1 2">KCTC 42117</strain>
    </source>
</reference>
<dbReference type="EMBL" id="PXOT01000027">
    <property type="protein sequence ID" value="PSG86994.1"/>
    <property type="molecule type" value="Genomic_DNA"/>
</dbReference>
<dbReference type="RefSeq" id="WP_106680362.1">
    <property type="nucleotide sequence ID" value="NZ_JACHWV010000002.1"/>
</dbReference>
<accession>A0A2T1N637</accession>
<keyword evidence="2" id="KW-1185">Reference proteome</keyword>
<proteinExistence type="predicted"/>
<protein>
    <recommendedName>
        <fullName evidence="3">HEXXH motif domain-containing protein</fullName>
    </recommendedName>
</protein>
<evidence type="ECO:0000313" key="1">
    <source>
        <dbReference type="EMBL" id="PSG86994.1"/>
    </source>
</evidence>
<evidence type="ECO:0008006" key="3">
    <source>
        <dbReference type="Google" id="ProtNLM"/>
    </source>
</evidence>
<dbReference type="OrthoDB" id="1230778at2"/>
<dbReference type="AlphaFoldDB" id="A0A2T1N637"/>
<comment type="caution">
    <text evidence="1">The sequence shown here is derived from an EMBL/GenBank/DDBJ whole genome shotgun (WGS) entry which is preliminary data.</text>
</comment>
<name>A0A2T1N637_9FLAO</name>
<evidence type="ECO:0000313" key="2">
    <source>
        <dbReference type="Proteomes" id="UP000238430"/>
    </source>
</evidence>
<dbReference type="Proteomes" id="UP000238430">
    <property type="component" value="Unassembled WGS sequence"/>
</dbReference>